<dbReference type="SUPFAM" id="SSF51182">
    <property type="entry name" value="RmlC-like cupins"/>
    <property type="match status" value="1"/>
</dbReference>
<evidence type="ECO:0000313" key="5">
    <source>
        <dbReference type="Proteomes" id="UP000054859"/>
    </source>
</evidence>
<dbReference type="CDD" id="cd06985">
    <property type="entry name" value="cupin_BF4112"/>
    <property type="match status" value="1"/>
</dbReference>
<dbReference type="PANTHER" id="PTHR35848">
    <property type="entry name" value="OXALATE-BINDING PROTEIN"/>
    <property type="match status" value="1"/>
</dbReference>
<accession>A0A0W0R0B9</accession>
<evidence type="ECO:0000313" key="6">
    <source>
        <dbReference type="Proteomes" id="UP000281170"/>
    </source>
</evidence>
<keyword evidence="1" id="KW-0479">Metal-binding</keyword>
<gene>
    <name evidence="3" type="ORF">Lade_1834</name>
    <name evidence="4" type="ORF">NCTC12735_01551</name>
</gene>
<proteinExistence type="predicted"/>
<dbReference type="InterPro" id="IPR014710">
    <property type="entry name" value="RmlC-like_jellyroll"/>
</dbReference>
<reference evidence="4 6" key="2">
    <citation type="submission" date="2018-12" db="EMBL/GenBank/DDBJ databases">
        <authorList>
            <consortium name="Pathogen Informatics"/>
        </authorList>
    </citation>
    <scope>NUCLEOTIDE SEQUENCE [LARGE SCALE GENOMIC DNA]</scope>
    <source>
        <strain evidence="4 6">NCTC12735</strain>
        <plasmid evidence="6">24</plasmid>
    </source>
</reference>
<dbReference type="Proteomes" id="UP000054859">
    <property type="component" value="Unassembled WGS sequence"/>
</dbReference>
<dbReference type="EMBL" id="LR134433">
    <property type="protein sequence ID" value="VEH85907.1"/>
    <property type="molecule type" value="Genomic_DNA"/>
</dbReference>
<name>A0A0W0R0B9_9GAMM</name>
<dbReference type="STRING" id="45056.Lade_1834"/>
<dbReference type="EMBL" id="LNKA01000019">
    <property type="protein sequence ID" value="KTC64540.1"/>
    <property type="molecule type" value="Genomic_DNA"/>
</dbReference>
<dbReference type="PANTHER" id="PTHR35848:SF6">
    <property type="entry name" value="CUPIN TYPE-2 DOMAIN-CONTAINING PROTEIN"/>
    <property type="match status" value="1"/>
</dbReference>
<organism evidence="3 5">
    <name type="scientific">Legionella adelaidensis</name>
    <dbReference type="NCBI Taxonomy" id="45056"/>
    <lineage>
        <taxon>Bacteria</taxon>
        <taxon>Pseudomonadati</taxon>
        <taxon>Pseudomonadota</taxon>
        <taxon>Gammaproteobacteria</taxon>
        <taxon>Legionellales</taxon>
        <taxon>Legionellaceae</taxon>
        <taxon>Legionella</taxon>
    </lineage>
</organism>
<geneLocation type="plasmid" evidence="4 6">
    <name>24</name>
</geneLocation>
<dbReference type="KEGG" id="ladl:NCTC12735_01551"/>
<dbReference type="AlphaFoldDB" id="A0A0W0R0B9"/>
<dbReference type="GO" id="GO:0046872">
    <property type="term" value="F:metal ion binding"/>
    <property type="evidence" value="ECO:0007669"/>
    <property type="project" value="UniProtKB-KW"/>
</dbReference>
<protein>
    <submittedName>
        <fullName evidence="3">Cupin domain protein</fullName>
    </submittedName>
</protein>
<dbReference type="InterPro" id="IPR051610">
    <property type="entry name" value="GPI/OXD"/>
</dbReference>
<dbReference type="RefSeq" id="WP_058462903.1">
    <property type="nucleotide sequence ID" value="NZ_CAAAHS010000006.1"/>
</dbReference>
<evidence type="ECO:0000256" key="1">
    <source>
        <dbReference type="ARBA" id="ARBA00022723"/>
    </source>
</evidence>
<dbReference type="InterPro" id="IPR011051">
    <property type="entry name" value="RmlC_Cupin_sf"/>
</dbReference>
<dbReference type="Proteomes" id="UP000281170">
    <property type="component" value="Plasmid 24"/>
</dbReference>
<dbReference type="OrthoDB" id="9804028at2"/>
<keyword evidence="4" id="KW-0614">Plasmid</keyword>
<dbReference type="Gene3D" id="2.60.120.10">
    <property type="entry name" value="Jelly Rolls"/>
    <property type="match status" value="1"/>
</dbReference>
<evidence type="ECO:0000259" key="2">
    <source>
        <dbReference type="Pfam" id="PF07883"/>
    </source>
</evidence>
<dbReference type="InterPro" id="IPR013096">
    <property type="entry name" value="Cupin_2"/>
</dbReference>
<keyword evidence="5" id="KW-1185">Reference proteome</keyword>
<evidence type="ECO:0000313" key="3">
    <source>
        <dbReference type="EMBL" id="KTC64540.1"/>
    </source>
</evidence>
<evidence type="ECO:0000313" key="4">
    <source>
        <dbReference type="EMBL" id="VEH85907.1"/>
    </source>
</evidence>
<sequence length="141" mass="15963">MKKNGNNFSFVDFGPFEQLDQYFFKHPMLTDNVAGKQFLKEELGLTSMEVSLNKFPAGTAMPFSHKHRENEELYIFLKGKGEFCVDGEWFEVKEGTTIRVAPNGIRTWRSSSSEELLFIVIQAKAGTLEGYSIQDGVPVNT</sequence>
<dbReference type="Pfam" id="PF07883">
    <property type="entry name" value="Cupin_2"/>
    <property type="match status" value="1"/>
</dbReference>
<feature type="domain" description="Cupin type-2" evidence="2">
    <location>
        <begin position="55"/>
        <end position="121"/>
    </location>
</feature>
<reference evidence="3 5" key="1">
    <citation type="submission" date="2015-11" db="EMBL/GenBank/DDBJ databases">
        <title>Identification of large and diverse effector repertoires of 38 Legionella species.</title>
        <authorList>
            <person name="Burstein D."/>
            <person name="Amaro F."/>
            <person name="Zusman T."/>
            <person name="Lifshitz Z."/>
            <person name="Cohen O."/>
            <person name="Gilbert J.A."/>
            <person name="Pupko T."/>
            <person name="Shuman H.A."/>
            <person name="Segal G."/>
        </authorList>
    </citation>
    <scope>NUCLEOTIDE SEQUENCE [LARGE SCALE GENOMIC DNA]</scope>
    <source>
        <strain evidence="3 5">1762-AUS-E</strain>
    </source>
</reference>
<dbReference type="PATRIC" id="fig|45056.6.peg.1895"/>